<feature type="transmembrane region" description="Helical" evidence="1">
    <location>
        <begin position="65"/>
        <end position="84"/>
    </location>
</feature>
<feature type="transmembrane region" description="Helical" evidence="1">
    <location>
        <begin position="161"/>
        <end position="178"/>
    </location>
</feature>
<proteinExistence type="predicted"/>
<dbReference type="EMBL" id="CP102173">
    <property type="protein sequence ID" value="UUP13333.1"/>
    <property type="molecule type" value="Genomic_DNA"/>
</dbReference>
<accession>A0ABY5M9J3</accession>
<feature type="transmembrane region" description="Helical" evidence="1">
    <location>
        <begin position="199"/>
        <end position="218"/>
    </location>
</feature>
<reference evidence="2 3" key="1">
    <citation type="submission" date="2022-08" db="EMBL/GenBank/DDBJ databases">
        <title>novel species in genus Aeromicrobium.</title>
        <authorList>
            <person name="Ye L."/>
        </authorList>
    </citation>
    <scope>NUCLEOTIDE SEQUENCE [LARGE SCALE GENOMIC DNA]</scope>
    <source>
        <strain evidence="3">zg-Y1379</strain>
    </source>
</reference>
<keyword evidence="1" id="KW-0472">Membrane</keyword>
<keyword evidence="1" id="KW-0812">Transmembrane</keyword>
<dbReference type="Gene3D" id="1.20.1530.20">
    <property type="match status" value="1"/>
</dbReference>
<dbReference type="Pfam" id="PF13593">
    <property type="entry name" value="SBF_like"/>
    <property type="match status" value="1"/>
</dbReference>
<evidence type="ECO:0000313" key="3">
    <source>
        <dbReference type="Proteomes" id="UP001316184"/>
    </source>
</evidence>
<dbReference type="RefSeq" id="WP_232403876.1">
    <property type="nucleotide sequence ID" value="NZ_CP102173.1"/>
</dbReference>
<dbReference type="InterPro" id="IPR038770">
    <property type="entry name" value="Na+/solute_symporter_sf"/>
</dbReference>
<feature type="transmembrane region" description="Helical" evidence="1">
    <location>
        <begin position="96"/>
        <end position="117"/>
    </location>
</feature>
<evidence type="ECO:0000256" key="1">
    <source>
        <dbReference type="SAM" id="Phobius"/>
    </source>
</evidence>
<sequence>MRLRPDPFIVALVSAALIASFLPATGNLLELLKHAAVVAIGLLFFLYGARLSTAETIAGLTRWRLHLVILSTTFVVFPVLGLATQLLEGNLLRPSLAAGVLLLCLVPSTVQSCVVYTGIARGNVAGAVVSASMSNLIGVFLTPALVALLMSADARVDAGSIVRIVLQLLAPFVLGQLLRPLVGGFVTRQDARLKLFDRGSIVLVVFVAFSEGADAHIWASQTVWSVLSVAVVCAALLAATMTWCVVVGRLTRLPRGDRVALLFCGSNKSLASGLPIASVLFAGDAVALIVLPLMLYHQMQIITGALLARRLAPPAEPQGETAGLRR</sequence>
<evidence type="ECO:0000313" key="2">
    <source>
        <dbReference type="EMBL" id="UUP13333.1"/>
    </source>
</evidence>
<organism evidence="2 3">
    <name type="scientific">Aeromicrobium wangtongii</name>
    <dbReference type="NCBI Taxonomy" id="2969247"/>
    <lineage>
        <taxon>Bacteria</taxon>
        <taxon>Bacillati</taxon>
        <taxon>Actinomycetota</taxon>
        <taxon>Actinomycetes</taxon>
        <taxon>Propionibacteriales</taxon>
        <taxon>Nocardioidaceae</taxon>
        <taxon>Aeromicrobium</taxon>
    </lineage>
</organism>
<feature type="transmembrane region" description="Helical" evidence="1">
    <location>
        <begin position="224"/>
        <end position="247"/>
    </location>
</feature>
<protein>
    <submittedName>
        <fullName evidence="2">Bile acid:sodium symporter</fullName>
    </submittedName>
</protein>
<feature type="transmembrane region" description="Helical" evidence="1">
    <location>
        <begin position="259"/>
        <end position="281"/>
    </location>
</feature>
<keyword evidence="3" id="KW-1185">Reference proteome</keyword>
<dbReference type="PANTHER" id="PTHR18640:SF5">
    <property type="entry name" value="SODIUM_BILE ACID COTRANSPORTER 7"/>
    <property type="match status" value="1"/>
</dbReference>
<dbReference type="InterPro" id="IPR016833">
    <property type="entry name" value="Put_Na-Bile_cotransptr"/>
</dbReference>
<dbReference type="Proteomes" id="UP001316184">
    <property type="component" value="Chromosome"/>
</dbReference>
<gene>
    <name evidence="2" type="ORF">NQV15_16010</name>
</gene>
<feature type="transmembrane region" description="Helical" evidence="1">
    <location>
        <begin position="34"/>
        <end position="53"/>
    </location>
</feature>
<feature type="transmembrane region" description="Helical" evidence="1">
    <location>
        <begin position="124"/>
        <end position="149"/>
    </location>
</feature>
<name>A0ABY5M9J3_9ACTN</name>
<dbReference type="PIRSF" id="PIRSF026166">
    <property type="entry name" value="UCP026166"/>
    <property type="match status" value="1"/>
</dbReference>
<keyword evidence="1" id="KW-1133">Transmembrane helix</keyword>
<dbReference type="PANTHER" id="PTHR18640">
    <property type="entry name" value="SOLUTE CARRIER FAMILY 10 MEMBER 7"/>
    <property type="match status" value="1"/>
</dbReference>